<dbReference type="GO" id="GO:0000166">
    <property type="term" value="F:nucleotide binding"/>
    <property type="evidence" value="ECO:0007669"/>
    <property type="project" value="UniProtKB-KW"/>
</dbReference>
<dbReference type="Proteomes" id="UP000297725">
    <property type="component" value="Unassembled WGS sequence"/>
</dbReference>
<evidence type="ECO:0000256" key="14">
    <source>
        <dbReference type="ARBA" id="ARBA00023027"/>
    </source>
</evidence>
<dbReference type="PANTHER" id="PTHR43622">
    <property type="entry name" value="3-DEHYDROQUINATE SYNTHASE"/>
    <property type="match status" value="1"/>
</dbReference>
<evidence type="ECO:0000256" key="3">
    <source>
        <dbReference type="ARBA" id="ARBA00001947"/>
    </source>
</evidence>
<dbReference type="AlphaFoldDB" id="A0AAJ5EGZ9"/>
<evidence type="ECO:0000256" key="15">
    <source>
        <dbReference type="ARBA" id="ARBA00023141"/>
    </source>
</evidence>
<dbReference type="PIRSF" id="PIRSF001455">
    <property type="entry name" value="DHQ_synth"/>
    <property type="match status" value="1"/>
</dbReference>
<evidence type="ECO:0000256" key="11">
    <source>
        <dbReference type="ARBA" id="ARBA00022723"/>
    </source>
</evidence>
<dbReference type="PANTHER" id="PTHR43622:SF7">
    <property type="entry name" value="3-DEHYDROQUINATE SYNTHASE, CHLOROPLASTIC"/>
    <property type="match status" value="1"/>
</dbReference>
<feature type="domain" description="3-dehydroquinate synthase N-terminal" evidence="19">
    <location>
        <begin position="68"/>
        <end position="179"/>
    </location>
</feature>
<dbReference type="FunFam" id="3.40.50.1970:FF:000007">
    <property type="entry name" value="Pentafunctional AROM polypeptide"/>
    <property type="match status" value="1"/>
</dbReference>
<feature type="binding site" evidence="18">
    <location>
        <begin position="105"/>
        <end position="109"/>
    </location>
    <ligand>
        <name>NAD(+)</name>
        <dbReference type="ChEBI" id="CHEBI:57540"/>
    </ligand>
</feature>
<comment type="caution">
    <text evidence="18">Lacks conserved residue(s) required for the propagation of feature annotation.</text>
</comment>
<evidence type="ECO:0000256" key="9">
    <source>
        <dbReference type="ARBA" id="ARBA00022490"/>
    </source>
</evidence>
<comment type="pathway">
    <text evidence="5 18">Metabolic intermediate biosynthesis; chorismate biosynthesis; chorismate from D-erythrose 4-phosphate and phosphoenolpyruvate: step 2/7.</text>
</comment>
<evidence type="ECO:0000256" key="12">
    <source>
        <dbReference type="ARBA" id="ARBA00022741"/>
    </source>
</evidence>
<dbReference type="InterPro" id="IPR030963">
    <property type="entry name" value="DHQ_synth_fam"/>
</dbReference>
<dbReference type="Pfam" id="PF24621">
    <property type="entry name" value="DHQS_C"/>
    <property type="match status" value="1"/>
</dbReference>
<dbReference type="HAMAP" id="MF_00110">
    <property type="entry name" value="DHQ_synthase"/>
    <property type="match status" value="1"/>
</dbReference>
<feature type="binding site" evidence="18">
    <location>
        <position position="262"/>
    </location>
    <ligand>
        <name>Zn(2+)</name>
        <dbReference type="ChEBI" id="CHEBI:29105"/>
    </ligand>
</feature>
<feature type="binding site" evidence="18">
    <location>
        <begin position="169"/>
        <end position="172"/>
    </location>
    <ligand>
        <name>NAD(+)</name>
        <dbReference type="ChEBI" id="CHEBI:57540"/>
    </ligand>
</feature>
<feature type="binding site" evidence="18">
    <location>
        <position position="142"/>
    </location>
    <ligand>
        <name>NAD(+)</name>
        <dbReference type="ChEBI" id="CHEBI:57540"/>
    </ligand>
</feature>
<dbReference type="Pfam" id="PF01761">
    <property type="entry name" value="DHQ_synthase"/>
    <property type="match status" value="1"/>
</dbReference>
<evidence type="ECO:0000256" key="10">
    <source>
        <dbReference type="ARBA" id="ARBA00022605"/>
    </source>
</evidence>
<evidence type="ECO:0000256" key="2">
    <source>
        <dbReference type="ARBA" id="ARBA00001911"/>
    </source>
</evidence>
<comment type="cofactor">
    <cofactor evidence="18">
        <name>Co(2+)</name>
        <dbReference type="ChEBI" id="CHEBI:48828"/>
    </cofactor>
    <cofactor evidence="18">
        <name>Zn(2+)</name>
        <dbReference type="ChEBI" id="CHEBI:29105"/>
    </cofactor>
    <text evidence="18">Binds 1 divalent metal cation per subunit. Can use either Co(2+) or Zn(2+).</text>
</comment>
<feature type="binding site" evidence="18">
    <location>
        <begin position="129"/>
        <end position="130"/>
    </location>
    <ligand>
        <name>NAD(+)</name>
        <dbReference type="ChEBI" id="CHEBI:57540"/>
    </ligand>
</feature>
<evidence type="ECO:0000313" key="22">
    <source>
        <dbReference type="EMBL" id="TFZ42778.1"/>
    </source>
</evidence>
<keyword evidence="23" id="KW-1185">Reference proteome</keyword>
<dbReference type="NCBIfam" id="TIGR01357">
    <property type="entry name" value="aroB"/>
    <property type="match status" value="1"/>
</dbReference>
<gene>
    <name evidence="18" type="primary">aroB</name>
    <name evidence="22" type="ORF">E4031_02000</name>
    <name evidence="21" type="ORF">E4Z98_03740</name>
</gene>
<dbReference type="GO" id="GO:0008652">
    <property type="term" value="P:amino acid biosynthetic process"/>
    <property type="evidence" value="ECO:0007669"/>
    <property type="project" value="UniProtKB-KW"/>
</dbReference>
<keyword evidence="14 18" id="KW-0520">NAD</keyword>
<dbReference type="InterPro" id="IPR016037">
    <property type="entry name" value="DHQ_synth_AroB"/>
</dbReference>
<evidence type="ECO:0000313" key="21">
    <source>
        <dbReference type="EMBL" id="QCA28467.1"/>
    </source>
</evidence>
<dbReference type="Proteomes" id="UP000296883">
    <property type="component" value="Chromosome"/>
</dbReference>
<dbReference type="Gene3D" id="1.20.1090.10">
    <property type="entry name" value="Dehydroquinate synthase-like - alpha domain"/>
    <property type="match status" value="1"/>
</dbReference>
<keyword evidence="15 18" id="KW-0057">Aromatic amino acid biosynthesis</keyword>
<reference evidence="22 24" key="1">
    <citation type="submission" date="2019-03" db="EMBL/GenBank/DDBJ databases">
        <title>Vagococcus sp. was isolated fron gut of Carduelis flavirostris.</title>
        <authorList>
            <person name="Ge Y."/>
        </authorList>
    </citation>
    <scope>NUCLEOTIDE SEQUENCE [LARGE SCALE GENOMIC DNA]</scope>
    <source>
        <strain evidence="22 24">CF-210</strain>
    </source>
</reference>
<evidence type="ECO:0000256" key="1">
    <source>
        <dbReference type="ARBA" id="ARBA00001393"/>
    </source>
</evidence>
<dbReference type="EC" id="4.2.3.4" evidence="7 18"/>
<evidence type="ECO:0000256" key="7">
    <source>
        <dbReference type="ARBA" id="ARBA00013031"/>
    </source>
</evidence>
<evidence type="ECO:0000313" key="24">
    <source>
        <dbReference type="Proteomes" id="UP000297725"/>
    </source>
</evidence>
<evidence type="ECO:0000256" key="17">
    <source>
        <dbReference type="ARBA" id="ARBA00023285"/>
    </source>
</evidence>
<comment type="catalytic activity">
    <reaction evidence="1 18">
        <text>7-phospho-2-dehydro-3-deoxy-D-arabino-heptonate = 3-dehydroquinate + phosphate</text>
        <dbReference type="Rhea" id="RHEA:21968"/>
        <dbReference type="ChEBI" id="CHEBI:32364"/>
        <dbReference type="ChEBI" id="CHEBI:43474"/>
        <dbReference type="ChEBI" id="CHEBI:58394"/>
        <dbReference type="EC" id="4.2.3.4"/>
    </reaction>
</comment>
<dbReference type="Gene3D" id="3.40.50.1970">
    <property type="match status" value="1"/>
</dbReference>
<evidence type="ECO:0000256" key="8">
    <source>
        <dbReference type="ARBA" id="ARBA00017684"/>
    </source>
</evidence>
<organism evidence="22 24">
    <name type="scientific">Vagococcus xieshaowenii</name>
    <dbReference type="NCBI Taxonomy" id="2562451"/>
    <lineage>
        <taxon>Bacteria</taxon>
        <taxon>Bacillati</taxon>
        <taxon>Bacillota</taxon>
        <taxon>Bacilli</taxon>
        <taxon>Lactobacillales</taxon>
        <taxon>Enterococcaceae</taxon>
        <taxon>Vagococcus</taxon>
    </lineage>
</organism>
<dbReference type="SUPFAM" id="SSF56796">
    <property type="entry name" value="Dehydroquinate synthase-like"/>
    <property type="match status" value="1"/>
</dbReference>
<name>A0AAJ5EGZ9_9ENTE</name>
<dbReference type="InterPro" id="IPR056179">
    <property type="entry name" value="DHQS_C"/>
</dbReference>
<evidence type="ECO:0000259" key="19">
    <source>
        <dbReference type="Pfam" id="PF01761"/>
    </source>
</evidence>
<dbReference type="InterPro" id="IPR030960">
    <property type="entry name" value="DHQS/DOIS_N"/>
</dbReference>
<keyword evidence="17 18" id="KW-0170">Cobalt</keyword>
<evidence type="ECO:0000256" key="5">
    <source>
        <dbReference type="ARBA" id="ARBA00004661"/>
    </source>
</evidence>
<feature type="binding site" evidence="18">
    <location>
        <position position="151"/>
    </location>
    <ligand>
        <name>NAD(+)</name>
        <dbReference type="ChEBI" id="CHEBI:57540"/>
    </ligand>
</feature>
<comment type="function">
    <text evidence="18">Catalyzes the conversion of 3-deoxy-D-arabino-heptulosonate 7-phosphate (DAHP) to dehydroquinate (DHQ).</text>
</comment>
<feature type="binding site" evidence="18">
    <location>
        <position position="245"/>
    </location>
    <ligand>
        <name>Zn(2+)</name>
        <dbReference type="ChEBI" id="CHEBI:29105"/>
    </ligand>
</feature>
<proteinExistence type="inferred from homology"/>
<keyword evidence="10 18" id="KW-0028">Amino-acid biosynthesis</keyword>
<evidence type="ECO:0000259" key="20">
    <source>
        <dbReference type="Pfam" id="PF24621"/>
    </source>
</evidence>
<feature type="domain" description="3-dehydroquinate synthase C-terminal" evidence="20">
    <location>
        <begin position="181"/>
        <end position="322"/>
    </location>
</feature>
<dbReference type="EMBL" id="SRHU01000008">
    <property type="protein sequence ID" value="TFZ42778.1"/>
    <property type="molecule type" value="Genomic_DNA"/>
</dbReference>
<dbReference type="GO" id="GO:0046872">
    <property type="term" value="F:metal ion binding"/>
    <property type="evidence" value="ECO:0007669"/>
    <property type="project" value="UniProtKB-KW"/>
</dbReference>
<dbReference type="GO" id="GO:0005737">
    <property type="term" value="C:cytoplasm"/>
    <property type="evidence" value="ECO:0007669"/>
    <property type="project" value="UniProtKB-SubCell"/>
</dbReference>
<comment type="cofactor">
    <cofactor evidence="2 18">
        <name>NAD(+)</name>
        <dbReference type="ChEBI" id="CHEBI:57540"/>
    </cofactor>
</comment>
<comment type="subcellular location">
    <subcellularLocation>
        <location evidence="4 18">Cytoplasm</location>
    </subcellularLocation>
</comment>
<comment type="similarity">
    <text evidence="6 18">Belongs to the sugar phosphate cyclases superfamily. Dehydroquinate synthase family.</text>
</comment>
<keyword evidence="9 18" id="KW-0963">Cytoplasm</keyword>
<accession>A0AAJ5EGZ9</accession>
<evidence type="ECO:0000313" key="23">
    <source>
        <dbReference type="Proteomes" id="UP000296883"/>
    </source>
</evidence>
<feature type="binding site" evidence="18">
    <location>
        <position position="184"/>
    </location>
    <ligand>
        <name>Zn(2+)</name>
        <dbReference type="ChEBI" id="CHEBI:29105"/>
    </ligand>
</feature>
<reference evidence="21 23" key="2">
    <citation type="journal article" date="2020" name="Int. J. Syst. Evol. Microbiol.">
        <title>Vagococcus xieshaowenii sp. nov., isolated from snow finch (Montifringilla taczanowskii) cloacal content.</title>
        <authorList>
            <person name="Ge Y."/>
            <person name="Yang J."/>
            <person name="Lai X.H."/>
            <person name="Zhang G."/>
            <person name="Jin D."/>
            <person name="Lu S."/>
            <person name="Wang B."/>
            <person name="Huang Y."/>
            <person name="Huang Y."/>
            <person name="Ren Z."/>
            <person name="Zhang X."/>
            <person name="Xu J."/>
        </authorList>
    </citation>
    <scope>NUCLEOTIDE SEQUENCE [LARGE SCALE GENOMIC DNA]</scope>
    <source>
        <strain evidence="23">personal::cf-49</strain>
        <strain evidence="21">Personal::cf-49</strain>
    </source>
</reference>
<dbReference type="GO" id="GO:0009073">
    <property type="term" value="P:aromatic amino acid family biosynthetic process"/>
    <property type="evidence" value="ECO:0007669"/>
    <property type="project" value="UniProtKB-KW"/>
</dbReference>
<sequence length="356" mass="38582">MELPVNLEHHSYKISIKTNSLSQIGNWLANLWHKRKLAIITDDTVNALYGSIVKTSLIEAGFETELFSVTPGEASKSLTTASLLYEQLAEFGMTRSDGVVILGGGVVGDLGGFVASTYMRGLSFVQVPTTLLAQVDSSVGGKTAVNTEVAKNLVGTFAQPDGVLIDPQTLQTLNSRQISEGIAEIVKSAAIADMSLWSKLEQLDNKEALVSEAEVIVHACCQIKARVVEEDEFDNGNRLILNFGHTIGHAIENQAGYGEITHGEAVSIGMVQLSKVAEKKGLIASGVTASLREMLTKFDLPIEWPDLNREQLYGALTHDKKTRGSQLKLILVPTIGQAVIHQLPITEMKEFLEITK</sequence>
<dbReference type="InterPro" id="IPR050071">
    <property type="entry name" value="Dehydroquinate_synthase"/>
</dbReference>
<dbReference type="CDD" id="cd08195">
    <property type="entry name" value="DHQS"/>
    <property type="match status" value="1"/>
</dbReference>
<keyword evidence="16 18" id="KW-0456">Lyase</keyword>
<dbReference type="GO" id="GO:0009423">
    <property type="term" value="P:chorismate biosynthetic process"/>
    <property type="evidence" value="ECO:0007669"/>
    <property type="project" value="UniProtKB-UniRule"/>
</dbReference>
<dbReference type="GO" id="GO:0003856">
    <property type="term" value="F:3-dehydroquinate synthase activity"/>
    <property type="evidence" value="ECO:0007669"/>
    <property type="project" value="UniProtKB-UniRule"/>
</dbReference>
<dbReference type="EMBL" id="CP038865">
    <property type="protein sequence ID" value="QCA28467.1"/>
    <property type="molecule type" value="Genomic_DNA"/>
</dbReference>
<keyword evidence="13 18" id="KW-0862">Zinc</keyword>
<protein>
    <recommendedName>
        <fullName evidence="8 18">3-dehydroquinate synthase</fullName>
        <shortName evidence="18">DHQS</shortName>
        <ecNumber evidence="7 18">4.2.3.4</ecNumber>
    </recommendedName>
</protein>
<dbReference type="RefSeq" id="WP_135253658.1">
    <property type="nucleotide sequence ID" value="NZ_CP038865.1"/>
</dbReference>
<keyword evidence="11 18" id="KW-0479">Metal-binding</keyword>
<evidence type="ECO:0000256" key="4">
    <source>
        <dbReference type="ARBA" id="ARBA00004496"/>
    </source>
</evidence>
<keyword evidence="12 18" id="KW-0547">Nucleotide-binding</keyword>
<evidence type="ECO:0000256" key="16">
    <source>
        <dbReference type="ARBA" id="ARBA00023239"/>
    </source>
</evidence>
<comment type="cofactor">
    <cofactor evidence="3">
        <name>Zn(2+)</name>
        <dbReference type="ChEBI" id="CHEBI:29105"/>
    </cofactor>
</comment>
<evidence type="ECO:0000256" key="18">
    <source>
        <dbReference type="HAMAP-Rule" id="MF_00110"/>
    </source>
</evidence>
<evidence type="ECO:0000256" key="13">
    <source>
        <dbReference type="ARBA" id="ARBA00022833"/>
    </source>
</evidence>
<evidence type="ECO:0000256" key="6">
    <source>
        <dbReference type="ARBA" id="ARBA00005412"/>
    </source>
</evidence>